<evidence type="ECO:0000256" key="2">
    <source>
        <dbReference type="SAM" id="Phobius"/>
    </source>
</evidence>
<dbReference type="EC" id="2.7.8.-" evidence="4"/>
<feature type="transmembrane region" description="Helical" evidence="2">
    <location>
        <begin position="33"/>
        <end position="55"/>
    </location>
</feature>
<keyword evidence="2" id="KW-0472">Membrane</keyword>
<proteinExistence type="inferred from homology"/>
<keyword evidence="4" id="KW-0808">Transferase</keyword>
<evidence type="ECO:0000256" key="1">
    <source>
        <dbReference type="ARBA" id="ARBA00006464"/>
    </source>
</evidence>
<evidence type="ECO:0000259" key="3">
    <source>
        <dbReference type="Pfam" id="PF02397"/>
    </source>
</evidence>
<dbReference type="Pfam" id="PF02397">
    <property type="entry name" value="Bac_transf"/>
    <property type="match status" value="1"/>
</dbReference>
<feature type="domain" description="Bacterial sugar transferase" evidence="3">
    <location>
        <begin position="28"/>
        <end position="214"/>
    </location>
</feature>
<dbReference type="PANTHER" id="PTHR30576">
    <property type="entry name" value="COLANIC BIOSYNTHESIS UDP-GLUCOSE LIPID CARRIER TRANSFERASE"/>
    <property type="match status" value="1"/>
</dbReference>
<keyword evidence="2" id="KW-1133">Transmembrane helix</keyword>
<comment type="caution">
    <text evidence="4">The sequence shown here is derived from an EMBL/GenBank/DDBJ whole genome shotgun (WGS) entry which is preliminary data.</text>
</comment>
<dbReference type="PANTHER" id="PTHR30576:SF20">
    <property type="entry name" value="QUINOVOSAMINEPHOSPHOTRANSFERAE-RELATED"/>
    <property type="match status" value="1"/>
</dbReference>
<dbReference type="GO" id="GO:0016740">
    <property type="term" value="F:transferase activity"/>
    <property type="evidence" value="ECO:0007669"/>
    <property type="project" value="UniProtKB-KW"/>
</dbReference>
<comment type="similarity">
    <text evidence="1">Belongs to the bacterial sugar transferase family.</text>
</comment>
<dbReference type="InterPro" id="IPR003362">
    <property type="entry name" value="Bact_transf"/>
</dbReference>
<keyword evidence="5" id="KW-1185">Reference proteome</keyword>
<evidence type="ECO:0000313" key="5">
    <source>
        <dbReference type="Proteomes" id="UP001244242"/>
    </source>
</evidence>
<protein>
    <submittedName>
        <fullName evidence="4">Sugar transferase</fullName>
        <ecNumber evidence="4">2.7.8.-</ecNumber>
    </submittedName>
</protein>
<evidence type="ECO:0000313" key="4">
    <source>
        <dbReference type="EMBL" id="MDI5934385.1"/>
    </source>
</evidence>
<accession>A0ABT6VK85</accession>
<dbReference type="EMBL" id="JASCQO010000035">
    <property type="protein sequence ID" value="MDI5934385.1"/>
    <property type="molecule type" value="Genomic_DNA"/>
</dbReference>
<reference evidence="4 5" key="1">
    <citation type="submission" date="2023-04" db="EMBL/GenBank/DDBJ databases">
        <title>Halomonas strains isolated from rhizosphere soil.</title>
        <authorList>
            <person name="Xu L."/>
            <person name="Sun J.-Q."/>
        </authorList>
    </citation>
    <scope>NUCLEOTIDE SEQUENCE [LARGE SCALE GENOMIC DNA]</scope>
    <source>
        <strain evidence="4 5">LN1S58</strain>
    </source>
</reference>
<dbReference type="RefSeq" id="WP_282721843.1">
    <property type="nucleotide sequence ID" value="NZ_JASCQO010000035.1"/>
</dbReference>
<dbReference type="Proteomes" id="UP001244242">
    <property type="component" value="Unassembled WGS sequence"/>
</dbReference>
<keyword evidence="2" id="KW-0812">Transmembrane</keyword>
<gene>
    <name evidence="4" type="ORF">QLQ84_11370</name>
</gene>
<sequence>MALLERRLGKQSTAWNATGLSLGQRSLKRAFDLILALLLLVPLLPVILMGAWVVARDTGASGFFIQERIGRGGRPFRVVKLRTMRSEGGSTVTTLGDPRITPLGRLLRHWKVDELPQLFNVLVGQMSFVGPRPDVAGFADALGEEAQVILSVRPGITGPATLKYRDEEVLLAGVEDPERYNREVIYPDKVRLNHDYVLYWSFTMDLVYLWRTIFPAPYREKPAA</sequence>
<name>A0ABT6VK85_9GAMM</name>
<organism evidence="4 5">
    <name type="scientific">Halomonas kalidii</name>
    <dbReference type="NCBI Taxonomy" id="3043293"/>
    <lineage>
        <taxon>Bacteria</taxon>
        <taxon>Pseudomonadati</taxon>
        <taxon>Pseudomonadota</taxon>
        <taxon>Gammaproteobacteria</taxon>
        <taxon>Oceanospirillales</taxon>
        <taxon>Halomonadaceae</taxon>
        <taxon>Halomonas</taxon>
    </lineage>
</organism>